<accession>A0A9P4UA26</accession>
<reference evidence="4" key="1">
    <citation type="journal article" date="2020" name="Stud. Mycol.">
        <title>101 Dothideomycetes genomes: a test case for predicting lifestyles and emergence of pathogens.</title>
        <authorList>
            <person name="Haridas S."/>
            <person name="Albert R."/>
            <person name="Binder M."/>
            <person name="Bloem J."/>
            <person name="Labutti K."/>
            <person name="Salamov A."/>
            <person name="Andreopoulos B."/>
            <person name="Baker S."/>
            <person name="Barry K."/>
            <person name="Bills G."/>
            <person name="Bluhm B."/>
            <person name="Cannon C."/>
            <person name="Castanera R."/>
            <person name="Culley D."/>
            <person name="Daum C."/>
            <person name="Ezra D."/>
            <person name="Gonzalez J."/>
            <person name="Henrissat B."/>
            <person name="Kuo A."/>
            <person name="Liang C."/>
            <person name="Lipzen A."/>
            <person name="Lutzoni F."/>
            <person name="Magnuson J."/>
            <person name="Mondo S."/>
            <person name="Nolan M."/>
            <person name="Ohm R."/>
            <person name="Pangilinan J."/>
            <person name="Park H.-J."/>
            <person name="Ramirez L."/>
            <person name="Alfaro M."/>
            <person name="Sun H."/>
            <person name="Tritt A."/>
            <person name="Yoshinaga Y."/>
            <person name="Zwiers L.-H."/>
            <person name="Turgeon B."/>
            <person name="Goodwin S."/>
            <person name="Spatafora J."/>
            <person name="Crous P."/>
            <person name="Grigoriev I."/>
        </authorList>
    </citation>
    <scope>NUCLEOTIDE SEQUENCE</scope>
    <source>
        <strain evidence="4">CBS 690.94</strain>
    </source>
</reference>
<keyword evidence="2" id="KW-1015">Disulfide bond</keyword>
<evidence type="ECO:0000259" key="3">
    <source>
        <dbReference type="PROSITE" id="PS50941"/>
    </source>
</evidence>
<feature type="disulfide bond" evidence="2">
    <location>
        <begin position="29"/>
        <end position="33"/>
    </location>
</feature>
<feature type="disulfide bond" evidence="2">
    <location>
        <begin position="11"/>
        <end position="25"/>
    </location>
</feature>
<dbReference type="SUPFAM" id="SSF57016">
    <property type="entry name" value="Plant lectins/antimicrobial peptides"/>
    <property type="match status" value="1"/>
</dbReference>
<evidence type="ECO:0000256" key="1">
    <source>
        <dbReference type="ARBA" id="ARBA00022669"/>
    </source>
</evidence>
<keyword evidence="1 2" id="KW-0147">Chitin-binding</keyword>
<dbReference type="Proteomes" id="UP000799764">
    <property type="component" value="Unassembled WGS sequence"/>
</dbReference>
<evidence type="ECO:0000256" key="2">
    <source>
        <dbReference type="PROSITE-ProRule" id="PRU00261"/>
    </source>
</evidence>
<dbReference type="OrthoDB" id="1193027at2759"/>
<comment type="caution">
    <text evidence="4">The sequence shown here is derived from an EMBL/GenBank/DDBJ whole genome shotgun (WGS) entry which is preliminary data.</text>
</comment>
<name>A0A9P4UA26_9PLEO</name>
<feature type="non-terminal residue" evidence="4">
    <location>
        <position position="58"/>
    </location>
</feature>
<keyword evidence="5" id="KW-1185">Reference proteome</keyword>
<evidence type="ECO:0000313" key="4">
    <source>
        <dbReference type="EMBL" id="KAF2442745.1"/>
    </source>
</evidence>
<dbReference type="Pfam" id="PF00187">
    <property type="entry name" value="Chitin_bind_1"/>
    <property type="match status" value="1"/>
</dbReference>
<dbReference type="EMBL" id="MU001503">
    <property type="protein sequence ID" value="KAF2442745.1"/>
    <property type="molecule type" value="Genomic_DNA"/>
</dbReference>
<feature type="domain" description="Chitin-binding type-1" evidence="3">
    <location>
        <begin position="1"/>
        <end position="35"/>
    </location>
</feature>
<dbReference type="Gene3D" id="3.30.60.10">
    <property type="entry name" value="Endochitinase-like"/>
    <property type="match status" value="1"/>
</dbReference>
<dbReference type="AlphaFoldDB" id="A0A9P4UA26"/>
<comment type="caution">
    <text evidence="2">Lacks conserved residue(s) required for the propagation of feature annotation.</text>
</comment>
<evidence type="ECO:0000313" key="5">
    <source>
        <dbReference type="Proteomes" id="UP000799764"/>
    </source>
</evidence>
<gene>
    <name evidence="4" type="ORF">P171DRAFT_415887</name>
</gene>
<organism evidence="4 5">
    <name type="scientific">Karstenula rhodostoma CBS 690.94</name>
    <dbReference type="NCBI Taxonomy" id="1392251"/>
    <lineage>
        <taxon>Eukaryota</taxon>
        <taxon>Fungi</taxon>
        <taxon>Dikarya</taxon>
        <taxon>Ascomycota</taxon>
        <taxon>Pezizomycotina</taxon>
        <taxon>Dothideomycetes</taxon>
        <taxon>Pleosporomycetidae</taxon>
        <taxon>Pleosporales</taxon>
        <taxon>Massarineae</taxon>
        <taxon>Didymosphaeriaceae</taxon>
        <taxon>Karstenula</taxon>
    </lineage>
</organism>
<sequence length="58" mass="5517">MFCGGWASGGCCSQEGFCGSTPAHCAEGCQSGCTTVIGGTTTVVGGTTTGSSTTTITT</sequence>
<protein>
    <recommendedName>
        <fullName evidence="3">Chitin-binding type-1 domain-containing protein</fullName>
    </recommendedName>
</protein>
<proteinExistence type="predicted"/>
<dbReference type="InterPro" id="IPR001002">
    <property type="entry name" value="Chitin-bd_1"/>
</dbReference>
<dbReference type="PROSITE" id="PS50941">
    <property type="entry name" value="CHIT_BIND_I_2"/>
    <property type="match status" value="1"/>
</dbReference>
<dbReference type="GO" id="GO:0008061">
    <property type="term" value="F:chitin binding"/>
    <property type="evidence" value="ECO:0007669"/>
    <property type="project" value="UniProtKB-UniRule"/>
</dbReference>
<dbReference type="InterPro" id="IPR036861">
    <property type="entry name" value="Endochitinase-like_sf"/>
</dbReference>